<evidence type="ECO:0000256" key="1">
    <source>
        <dbReference type="ARBA" id="ARBA00022679"/>
    </source>
</evidence>
<evidence type="ECO:0000259" key="3">
    <source>
        <dbReference type="Pfam" id="PF00294"/>
    </source>
</evidence>
<dbReference type="PANTHER" id="PTHR10584:SF166">
    <property type="entry name" value="RIBOKINASE"/>
    <property type="match status" value="1"/>
</dbReference>
<feature type="domain" description="Carbohydrate kinase PfkB" evidence="3">
    <location>
        <begin position="11"/>
        <end position="301"/>
    </location>
</feature>
<dbReference type="GO" id="GO:0016301">
    <property type="term" value="F:kinase activity"/>
    <property type="evidence" value="ECO:0007669"/>
    <property type="project" value="UniProtKB-KW"/>
</dbReference>
<sequence length="317" mass="34359">MLEGIFMPENDYVVIIGSANMDVAGYSNVSLNYADSNPGKIKYTPGGVGRNIAQNIALLNKTAWLLSVVGDDFYGHSLLKQTAQSGVHVDKCQVIQGEGTSSYLSLLDNTGEMLVAINDMSITEHITPAFLRQHHDFIRNAAVIVVDCNISEAALAWLMENCGATPVFVDPVSAWKCVKISQHLERIHTLKPNRIEAETLSGIALSGTDDVARVADWFHQRGLKRLVLSMGGDGVYYSEKEGERGWSAPLKTQVVNVTGAGDAMMAGLACCWLDGCSFSQAVKFAQGCSSLALSSEFTNNPELSYANVKKVVEKEYV</sequence>
<accession>A0A0H3HCF4</accession>
<dbReference type="CDD" id="cd01941">
    <property type="entry name" value="YeiC_kinase_like"/>
    <property type="match status" value="1"/>
</dbReference>
<dbReference type="AlphaFoldDB" id="A0A0H3HCF4"/>
<protein>
    <submittedName>
        <fullName evidence="4">Pseudouridine kinase</fullName>
    </submittedName>
</protein>
<reference evidence="4 5" key="1">
    <citation type="journal article" date="2012" name="J. Bacteriol.">
        <title>Complete genome sequence of Klebsiella oxytoca KCTC 1686, used in production of 2,3-butanediol.</title>
        <authorList>
            <person name="Shin S.H."/>
            <person name="Kim S."/>
            <person name="Kim J.Y."/>
            <person name="Lee S."/>
            <person name="Um Y."/>
            <person name="Oh M.K."/>
            <person name="Kim Y.R."/>
            <person name="Lee J."/>
            <person name="Yang K.S."/>
        </authorList>
    </citation>
    <scope>NUCLEOTIDE SEQUENCE [LARGE SCALE GENOMIC DNA]</scope>
    <source>
        <strain evidence="5">ATCC 8724 / DSM 4798 / JCM 20051 / NBRC 3318 / NRRL B-199 / KCTC 1686</strain>
    </source>
</reference>
<dbReference type="PATRIC" id="fig|1006551.4.peg.5182"/>
<dbReference type="Pfam" id="PF00294">
    <property type="entry name" value="PfkB"/>
    <property type="match status" value="1"/>
</dbReference>
<evidence type="ECO:0000313" key="5">
    <source>
        <dbReference type="Proteomes" id="UP000007843"/>
    </source>
</evidence>
<dbReference type="InterPro" id="IPR011611">
    <property type="entry name" value="PfkB_dom"/>
</dbReference>
<dbReference type="InterPro" id="IPR029056">
    <property type="entry name" value="Ribokinase-like"/>
</dbReference>
<dbReference type="SUPFAM" id="SSF53613">
    <property type="entry name" value="Ribokinase-like"/>
    <property type="match status" value="1"/>
</dbReference>
<dbReference type="KEGG" id="kox:KOX_25805"/>
<dbReference type="InterPro" id="IPR002173">
    <property type="entry name" value="Carboh/pur_kinase_PfkB_CS"/>
</dbReference>
<dbReference type="PROSITE" id="PS00584">
    <property type="entry name" value="PFKB_KINASES_2"/>
    <property type="match status" value="1"/>
</dbReference>
<dbReference type="NCBIfam" id="NF007355">
    <property type="entry name" value="PRK09850.1"/>
    <property type="match status" value="1"/>
</dbReference>
<name>A0A0H3HCF4_KLEM8</name>
<evidence type="ECO:0000313" key="4">
    <source>
        <dbReference type="EMBL" id="AEX06872.1"/>
    </source>
</evidence>
<dbReference type="HOGENOM" id="CLU_027634_11_2_6"/>
<organism evidence="4 5">
    <name type="scientific">Klebsiella michiganensis (strain ATCC 8724 / DSM 4798 / JCM 20051 / NBRC 3318 / NRRL B-199 / KCTC 1686 / BUCSAV 143 / CCM 1901)</name>
    <dbReference type="NCBI Taxonomy" id="1006551"/>
    <lineage>
        <taxon>Bacteria</taxon>
        <taxon>Pseudomonadati</taxon>
        <taxon>Pseudomonadota</taxon>
        <taxon>Gammaproteobacteria</taxon>
        <taxon>Enterobacterales</taxon>
        <taxon>Enterobacteriaceae</taxon>
        <taxon>Klebsiella/Raoultella group</taxon>
        <taxon>Klebsiella</taxon>
    </lineage>
</organism>
<keyword evidence="2 4" id="KW-0418">Kinase</keyword>
<dbReference type="Proteomes" id="UP000007843">
    <property type="component" value="Chromosome"/>
</dbReference>
<keyword evidence="1" id="KW-0808">Transferase</keyword>
<dbReference type="EMBL" id="CP003218">
    <property type="protein sequence ID" value="AEX06872.1"/>
    <property type="molecule type" value="Genomic_DNA"/>
</dbReference>
<evidence type="ECO:0000256" key="2">
    <source>
        <dbReference type="ARBA" id="ARBA00022777"/>
    </source>
</evidence>
<gene>
    <name evidence="4" type="ordered locus">KOX_25805</name>
</gene>
<proteinExistence type="predicted"/>
<dbReference type="Gene3D" id="3.40.1190.20">
    <property type="match status" value="1"/>
</dbReference>
<dbReference type="PANTHER" id="PTHR10584">
    <property type="entry name" value="SUGAR KINASE"/>
    <property type="match status" value="1"/>
</dbReference>